<feature type="compositionally biased region" description="Basic residues" evidence="4">
    <location>
        <begin position="1"/>
        <end position="24"/>
    </location>
</feature>
<sequence length="407" mass="45181">MAKKKKGKQVRASFRKRQNTRVRKRDFTKEFNEDADGLSDQRTAERVSGKGDLTRKRTIVGSDAETDASGFEVELDVDAADSLRGRVLRVHGLSSFVSDANGKVWNCSVRGVLKSLSTDLQHVVVAGDYVTIRQFEGSETDQAVIVRVEPRRNQISRTSRKRQQIIVSNVDRALIVASAKEPGLKPNLIDRFLVTAEQAGITPVIVINKADLVDTADLQPAIGVWCQMGYRVILTSTITGQGVQELRRVVHGRDCVVAGQSGVGKSSILNAIEPGLELRVSKVSSENQKGRHTTTTAQLIPLSVKPDESNDVIGQDDDSEGDEYASLYRKGHLIDTPGIRQMQLWDVIPEEVAGYFRDIRPFINECRFPNCSHTHEDDCAIKWAVADGKIDARRYESYCSIRYGDEP</sequence>
<evidence type="ECO:0000313" key="8">
    <source>
        <dbReference type="Proteomes" id="UP000322214"/>
    </source>
</evidence>
<keyword evidence="1 3" id="KW-0547">Nucleotide-binding</keyword>
<comment type="cofactor">
    <cofactor evidence="3">
        <name>Zn(2+)</name>
        <dbReference type="ChEBI" id="CHEBI:29105"/>
    </cofactor>
    <text evidence="3">Binds 1 zinc ion per subunit.</text>
</comment>
<feature type="region of interest" description="Disordered" evidence="4">
    <location>
        <begin position="1"/>
        <end position="26"/>
    </location>
</feature>
<feature type="binding site" evidence="3">
    <location>
        <begin position="259"/>
        <end position="267"/>
    </location>
    <ligand>
        <name>GTP</name>
        <dbReference type="ChEBI" id="CHEBI:37565"/>
    </ligand>
</feature>
<dbReference type="OrthoDB" id="9809485at2"/>
<keyword evidence="8" id="KW-1185">Reference proteome</keyword>
<dbReference type="InterPro" id="IPR027417">
    <property type="entry name" value="P-loop_NTPase"/>
</dbReference>
<dbReference type="SUPFAM" id="SSF52540">
    <property type="entry name" value="P-loop containing nucleoside triphosphate hydrolases"/>
    <property type="match status" value="1"/>
</dbReference>
<feature type="domain" description="EngC GTPase" evidence="5">
    <location>
        <begin position="168"/>
        <end position="340"/>
    </location>
</feature>
<keyword evidence="3" id="KW-0694">RNA-binding</keyword>
<dbReference type="InterPro" id="IPR010914">
    <property type="entry name" value="RsgA_GTPase_dom"/>
</dbReference>
<feature type="binding site" evidence="3">
    <location>
        <position position="371"/>
    </location>
    <ligand>
        <name>Zn(2+)</name>
        <dbReference type="ChEBI" id="CHEBI:29105"/>
    </ligand>
</feature>
<dbReference type="PROSITE" id="PS50936">
    <property type="entry name" value="ENGC_GTPASE"/>
    <property type="match status" value="1"/>
</dbReference>
<gene>
    <name evidence="7" type="primary">rsgA_1</name>
    <name evidence="3" type="synonym">rsgA</name>
    <name evidence="7" type="ORF">MFFC18_27180</name>
</gene>
<dbReference type="EMBL" id="CP042912">
    <property type="protein sequence ID" value="QEG22833.1"/>
    <property type="molecule type" value="Genomic_DNA"/>
</dbReference>
<dbReference type="Gene3D" id="2.40.50.140">
    <property type="entry name" value="Nucleic acid-binding proteins"/>
    <property type="match status" value="1"/>
</dbReference>
<keyword evidence="3" id="KW-0699">rRNA-binding</keyword>
<keyword evidence="3" id="KW-0690">Ribosome biogenesis</keyword>
<evidence type="ECO:0000256" key="2">
    <source>
        <dbReference type="ARBA" id="ARBA00023134"/>
    </source>
</evidence>
<accession>A0A5B9PK11</accession>
<comment type="similarity">
    <text evidence="3">Belongs to the TRAFAC class YlqF/YawG GTPase family. RsgA subfamily.</text>
</comment>
<dbReference type="RefSeq" id="WP_075084302.1">
    <property type="nucleotide sequence ID" value="NZ_CP042912.1"/>
</dbReference>
<dbReference type="KEGG" id="mff:MFFC18_27180"/>
<comment type="subunit">
    <text evidence="3">Monomer. Associates with 30S ribosomal subunit, binds 16S rRNA.</text>
</comment>
<keyword evidence="3 7" id="KW-0378">Hydrolase</keyword>
<comment type="function">
    <text evidence="3">One of several proteins that assist in the late maturation steps of the functional core of the 30S ribosomal subunit. Helps release RbfA from mature subunits. May play a role in the assembly of ribosomal proteins into the subunit. Circularly permuted GTPase that catalyzes slow GTP hydrolysis, GTPase activity is stimulated by the 30S ribosomal subunit.</text>
</comment>
<organism evidence="7 8">
    <name type="scientific">Mariniblastus fucicola</name>
    <dbReference type="NCBI Taxonomy" id="980251"/>
    <lineage>
        <taxon>Bacteria</taxon>
        <taxon>Pseudomonadati</taxon>
        <taxon>Planctomycetota</taxon>
        <taxon>Planctomycetia</taxon>
        <taxon>Pirellulales</taxon>
        <taxon>Pirellulaceae</taxon>
        <taxon>Mariniblastus</taxon>
    </lineage>
</organism>
<dbReference type="GO" id="GO:0005525">
    <property type="term" value="F:GTP binding"/>
    <property type="evidence" value="ECO:0007669"/>
    <property type="project" value="UniProtKB-UniRule"/>
</dbReference>
<keyword evidence="2 3" id="KW-0342">GTP-binding</keyword>
<dbReference type="Gene3D" id="3.40.50.300">
    <property type="entry name" value="P-loop containing nucleotide triphosphate hydrolases"/>
    <property type="match status" value="1"/>
</dbReference>
<dbReference type="PANTHER" id="PTHR32120">
    <property type="entry name" value="SMALL RIBOSOMAL SUBUNIT BIOGENESIS GTPASE RSGA"/>
    <property type="match status" value="1"/>
</dbReference>
<dbReference type="GO" id="GO:0005737">
    <property type="term" value="C:cytoplasm"/>
    <property type="evidence" value="ECO:0007669"/>
    <property type="project" value="UniProtKB-SubCell"/>
</dbReference>
<dbReference type="STRING" id="980251.GCA_001642875_01507"/>
<dbReference type="Proteomes" id="UP000322214">
    <property type="component" value="Chromosome"/>
</dbReference>
<dbReference type="PANTHER" id="PTHR32120:SF11">
    <property type="entry name" value="SMALL RIBOSOMAL SUBUNIT BIOGENESIS GTPASE RSGA 1, MITOCHONDRIAL-RELATED"/>
    <property type="match status" value="1"/>
</dbReference>
<keyword evidence="3" id="KW-0862">Zinc</keyword>
<dbReference type="InterPro" id="IPR012340">
    <property type="entry name" value="NA-bd_OB-fold"/>
</dbReference>
<dbReference type="AlphaFoldDB" id="A0A5B9PK11"/>
<dbReference type="HAMAP" id="MF_01820">
    <property type="entry name" value="GTPase_RsgA"/>
    <property type="match status" value="1"/>
</dbReference>
<feature type="binding site" evidence="3">
    <location>
        <position position="379"/>
    </location>
    <ligand>
        <name>Zn(2+)</name>
        <dbReference type="ChEBI" id="CHEBI:29105"/>
    </ligand>
</feature>
<evidence type="ECO:0000259" key="5">
    <source>
        <dbReference type="PROSITE" id="PS50936"/>
    </source>
</evidence>
<name>A0A5B9PK11_9BACT</name>
<keyword evidence="3" id="KW-0963">Cytoplasm</keyword>
<evidence type="ECO:0000256" key="4">
    <source>
        <dbReference type="SAM" id="MobiDB-lite"/>
    </source>
</evidence>
<feature type="binding site" evidence="3">
    <location>
        <position position="373"/>
    </location>
    <ligand>
        <name>Zn(2+)</name>
        <dbReference type="ChEBI" id="CHEBI:29105"/>
    </ligand>
</feature>
<proteinExistence type="inferred from homology"/>
<feature type="domain" description="CP-type G" evidence="6">
    <location>
        <begin position="161"/>
        <end position="342"/>
    </location>
</feature>
<dbReference type="Pfam" id="PF03193">
    <property type="entry name" value="RsgA_GTPase"/>
    <property type="match status" value="1"/>
</dbReference>
<feature type="binding site" evidence="3">
    <location>
        <begin position="208"/>
        <end position="211"/>
    </location>
    <ligand>
        <name>GTP</name>
        <dbReference type="ChEBI" id="CHEBI:37565"/>
    </ligand>
</feature>
<keyword evidence="3" id="KW-0479">Metal-binding</keyword>
<evidence type="ECO:0000256" key="3">
    <source>
        <dbReference type="HAMAP-Rule" id="MF_01820"/>
    </source>
</evidence>
<reference evidence="7 8" key="1">
    <citation type="submission" date="2019-08" db="EMBL/GenBank/DDBJ databases">
        <title>Deep-cultivation of Planctomycetes and their phenomic and genomic characterization uncovers novel biology.</title>
        <authorList>
            <person name="Wiegand S."/>
            <person name="Jogler M."/>
            <person name="Boedeker C."/>
            <person name="Pinto D."/>
            <person name="Vollmers J."/>
            <person name="Rivas-Marin E."/>
            <person name="Kohn T."/>
            <person name="Peeters S.H."/>
            <person name="Heuer A."/>
            <person name="Rast P."/>
            <person name="Oberbeckmann S."/>
            <person name="Bunk B."/>
            <person name="Jeske O."/>
            <person name="Meyerdierks A."/>
            <person name="Storesund J.E."/>
            <person name="Kallscheuer N."/>
            <person name="Luecker S."/>
            <person name="Lage O.M."/>
            <person name="Pohl T."/>
            <person name="Merkel B.J."/>
            <person name="Hornburger P."/>
            <person name="Mueller R.-W."/>
            <person name="Bruemmer F."/>
            <person name="Labrenz M."/>
            <person name="Spormann A.M."/>
            <person name="Op den Camp H."/>
            <person name="Overmann J."/>
            <person name="Amann R."/>
            <person name="Jetten M.S.M."/>
            <person name="Mascher T."/>
            <person name="Medema M.H."/>
            <person name="Devos D.P."/>
            <person name="Kaster A.-K."/>
            <person name="Ovreas L."/>
            <person name="Rohde M."/>
            <person name="Galperin M.Y."/>
            <person name="Jogler C."/>
        </authorList>
    </citation>
    <scope>NUCLEOTIDE SEQUENCE [LARGE SCALE GENOMIC DNA]</scope>
    <source>
        <strain evidence="7 8">FC18</strain>
    </source>
</reference>
<dbReference type="Gene3D" id="1.10.40.50">
    <property type="entry name" value="Probable gtpase engc, domain 3"/>
    <property type="match status" value="1"/>
</dbReference>
<evidence type="ECO:0000256" key="1">
    <source>
        <dbReference type="ARBA" id="ARBA00022741"/>
    </source>
</evidence>
<dbReference type="GO" id="GO:0046872">
    <property type="term" value="F:metal ion binding"/>
    <property type="evidence" value="ECO:0007669"/>
    <property type="project" value="UniProtKB-KW"/>
</dbReference>
<dbReference type="CDD" id="cd01854">
    <property type="entry name" value="YjeQ_EngC"/>
    <property type="match status" value="1"/>
</dbReference>
<dbReference type="InterPro" id="IPR004881">
    <property type="entry name" value="Ribosome_biogen_GTPase_RsgA"/>
</dbReference>
<dbReference type="GO" id="GO:0042274">
    <property type="term" value="P:ribosomal small subunit biogenesis"/>
    <property type="evidence" value="ECO:0007669"/>
    <property type="project" value="UniProtKB-UniRule"/>
</dbReference>
<evidence type="ECO:0000259" key="6">
    <source>
        <dbReference type="PROSITE" id="PS51721"/>
    </source>
</evidence>
<dbReference type="GO" id="GO:0003924">
    <property type="term" value="F:GTPase activity"/>
    <property type="evidence" value="ECO:0007669"/>
    <property type="project" value="UniProtKB-UniRule"/>
</dbReference>
<dbReference type="EC" id="3.6.1.-" evidence="3"/>
<dbReference type="InterPro" id="IPR030378">
    <property type="entry name" value="G_CP_dom"/>
</dbReference>
<dbReference type="PROSITE" id="PS51721">
    <property type="entry name" value="G_CP"/>
    <property type="match status" value="1"/>
</dbReference>
<comment type="subcellular location">
    <subcellularLocation>
        <location evidence="3">Cytoplasm</location>
    </subcellularLocation>
</comment>
<feature type="binding site" evidence="3">
    <location>
        <position position="366"/>
    </location>
    <ligand>
        <name>Zn(2+)</name>
        <dbReference type="ChEBI" id="CHEBI:29105"/>
    </ligand>
</feature>
<dbReference type="NCBIfam" id="TIGR00157">
    <property type="entry name" value="ribosome small subunit-dependent GTPase A"/>
    <property type="match status" value="1"/>
</dbReference>
<dbReference type="GO" id="GO:0019843">
    <property type="term" value="F:rRNA binding"/>
    <property type="evidence" value="ECO:0007669"/>
    <property type="project" value="UniProtKB-KW"/>
</dbReference>
<evidence type="ECO:0000313" key="7">
    <source>
        <dbReference type="EMBL" id="QEG22833.1"/>
    </source>
</evidence>
<protein>
    <recommendedName>
        <fullName evidence="3">Small ribosomal subunit biogenesis GTPase RsgA</fullName>
        <ecNumber evidence="3">3.6.1.-</ecNumber>
    </recommendedName>
</protein>